<evidence type="ECO:0000256" key="1">
    <source>
        <dbReference type="ARBA" id="ARBA00001614"/>
    </source>
</evidence>
<dbReference type="EMBL" id="QRCT01000009">
    <property type="protein sequence ID" value="RDU24989.1"/>
    <property type="molecule type" value="Genomic_DNA"/>
</dbReference>
<keyword evidence="13" id="KW-1185">Reference proteome</keyword>
<dbReference type="InterPro" id="IPR011013">
    <property type="entry name" value="Gal_mutarotase_sf_dom"/>
</dbReference>
<dbReference type="PANTHER" id="PTHR10091">
    <property type="entry name" value="ALDOSE-1-EPIMERASE"/>
    <property type="match status" value="1"/>
</dbReference>
<organism evidence="12 13">
    <name type="scientific">Anaerosacchariphilus polymeriproducens</name>
    <dbReference type="NCBI Taxonomy" id="1812858"/>
    <lineage>
        <taxon>Bacteria</taxon>
        <taxon>Bacillati</taxon>
        <taxon>Bacillota</taxon>
        <taxon>Clostridia</taxon>
        <taxon>Lachnospirales</taxon>
        <taxon>Lachnospiraceae</taxon>
        <taxon>Anaerosacchariphilus</taxon>
    </lineage>
</organism>
<dbReference type="Proteomes" id="UP000255036">
    <property type="component" value="Unassembled WGS sequence"/>
</dbReference>
<dbReference type="InterPro" id="IPR008183">
    <property type="entry name" value="Aldose_1/G6P_1-epimerase"/>
</dbReference>
<comment type="pathway">
    <text evidence="2 8">Carbohydrate metabolism; hexose metabolism.</text>
</comment>
<dbReference type="GO" id="GO:0030246">
    <property type="term" value="F:carbohydrate binding"/>
    <property type="evidence" value="ECO:0007669"/>
    <property type="project" value="InterPro"/>
</dbReference>
<evidence type="ECO:0000313" key="12">
    <source>
        <dbReference type="EMBL" id="RDU24989.1"/>
    </source>
</evidence>
<evidence type="ECO:0000256" key="5">
    <source>
        <dbReference type="ARBA" id="ARBA00014165"/>
    </source>
</evidence>
<feature type="binding site" evidence="10">
    <location>
        <position position="250"/>
    </location>
    <ligand>
        <name>beta-D-galactose</name>
        <dbReference type="ChEBI" id="CHEBI:27667"/>
    </ligand>
</feature>
<dbReference type="GO" id="GO:0006006">
    <property type="term" value="P:glucose metabolic process"/>
    <property type="evidence" value="ECO:0007669"/>
    <property type="project" value="TreeGrafter"/>
</dbReference>
<evidence type="ECO:0000256" key="6">
    <source>
        <dbReference type="ARBA" id="ARBA00023235"/>
    </source>
</evidence>
<sequence>MSVKKEIYGKNKDGRDVFLFSIQNANGMTAKVTNYGAVLVSLLVKNKLGTFLDVVLGYNKLEEYFDNYPMFGATVGRNVNRIENAEFQIDGIVFKLAKNRGRHNIHSDKEKGFHKVLWDFEITDENSVKFYYVSRDGEQGFPGNLKVSVTYSVSEENGLIISYSGISDKKTLINMTNHTYFNLGGHDSGEILDTEVSINAKNYTPVNEDIIPTGEIHAVSGTPMDFSVPKLIEEVINTDFLQLKFAGGFDHNYMIENPHTGLRKIAEAKNHFQGITMEVYSDLPGMQFYTGNSLKKMQGKNEGIYGKYSGFCMEPQYFPNSINVEGFEKPVFDKGKEYKTSTIYQFV</sequence>
<accession>A0A371AZL5</accession>
<dbReference type="SUPFAM" id="SSF74650">
    <property type="entry name" value="Galactose mutarotase-like"/>
    <property type="match status" value="1"/>
</dbReference>
<dbReference type="InterPro" id="IPR018052">
    <property type="entry name" value="Ald1_epimerase_CS"/>
</dbReference>
<dbReference type="RefSeq" id="WP_115480473.1">
    <property type="nucleotide sequence ID" value="NZ_QRCT01000009.1"/>
</dbReference>
<dbReference type="UniPathway" id="UPA00242"/>
<evidence type="ECO:0000313" key="13">
    <source>
        <dbReference type="Proteomes" id="UP000255036"/>
    </source>
</evidence>
<comment type="similarity">
    <text evidence="3 8">Belongs to the aldose epimerase family.</text>
</comment>
<dbReference type="InterPro" id="IPR015443">
    <property type="entry name" value="Aldose_1-epimerase"/>
</dbReference>
<dbReference type="NCBIfam" id="NF008277">
    <property type="entry name" value="PRK11055.1"/>
    <property type="match status" value="1"/>
</dbReference>
<evidence type="ECO:0000256" key="8">
    <source>
        <dbReference type="PIRNR" id="PIRNR005096"/>
    </source>
</evidence>
<dbReference type="OrthoDB" id="9779408at2"/>
<evidence type="ECO:0000256" key="9">
    <source>
        <dbReference type="PIRSR" id="PIRSR005096-1"/>
    </source>
</evidence>
<reference evidence="12 13" key="1">
    <citation type="submission" date="2018-07" db="EMBL/GenBank/DDBJ databases">
        <title>Anaerosacharophilus polymeroproducens gen. nov. sp. nov., an anaerobic bacterium isolated from salt field.</title>
        <authorList>
            <person name="Kim W."/>
            <person name="Yang S.-H."/>
            <person name="Oh J."/>
            <person name="Lee J.-H."/>
            <person name="Kwon K.K."/>
        </authorList>
    </citation>
    <scope>NUCLEOTIDE SEQUENCE [LARGE SCALE GENOMIC DNA]</scope>
    <source>
        <strain evidence="12 13">MCWD5</strain>
    </source>
</reference>
<proteinExistence type="inferred from homology"/>
<feature type="active site" description="Proton acceptor" evidence="9">
    <location>
        <position position="314"/>
    </location>
</feature>
<feature type="binding site" evidence="11">
    <location>
        <begin position="80"/>
        <end position="81"/>
    </location>
    <ligand>
        <name>beta-D-galactose</name>
        <dbReference type="ChEBI" id="CHEBI:27667"/>
    </ligand>
</feature>
<dbReference type="Gene3D" id="2.70.98.10">
    <property type="match status" value="1"/>
</dbReference>
<evidence type="ECO:0000256" key="10">
    <source>
        <dbReference type="PIRSR" id="PIRSR005096-2"/>
    </source>
</evidence>
<keyword evidence="6 8" id="KW-0413">Isomerase</keyword>
<dbReference type="PROSITE" id="PS00545">
    <property type="entry name" value="ALDOSE_1_EPIMERASE"/>
    <property type="match status" value="1"/>
</dbReference>
<evidence type="ECO:0000256" key="7">
    <source>
        <dbReference type="ARBA" id="ARBA00023277"/>
    </source>
</evidence>
<dbReference type="EC" id="5.1.3.3" evidence="4 8"/>
<dbReference type="PIRSF" id="PIRSF005096">
    <property type="entry name" value="GALM"/>
    <property type="match status" value="1"/>
</dbReference>
<evidence type="ECO:0000256" key="11">
    <source>
        <dbReference type="PIRSR" id="PIRSR005096-3"/>
    </source>
</evidence>
<protein>
    <recommendedName>
        <fullName evidence="5 8">Aldose 1-epimerase</fullName>
        <ecNumber evidence="4 8">5.1.3.3</ecNumber>
    </recommendedName>
</protein>
<dbReference type="CDD" id="cd09019">
    <property type="entry name" value="galactose_mutarotase_like"/>
    <property type="match status" value="1"/>
</dbReference>
<keyword evidence="7 8" id="KW-0119">Carbohydrate metabolism</keyword>
<name>A0A371AZL5_9FIRM</name>
<dbReference type="GO" id="GO:0033499">
    <property type="term" value="P:galactose catabolic process via UDP-galactose, Leloir pathway"/>
    <property type="evidence" value="ECO:0007669"/>
    <property type="project" value="TreeGrafter"/>
</dbReference>
<feature type="active site" description="Proton donor" evidence="9">
    <location>
        <position position="178"/>
    </location>
</feature>
<dbReference type="GO" id="GO:0004034">
    <property type="term" value="F:aldose 1-epimerase activity"/>
    <property type="evidence" value="ECO:0007669"/>
    <property type="project" value="UniProtKB-EC"/>
</dbReference>
<gene>
    <name evidence="12" type="ORF">DWV06_01820</name>
</gene>
<dbReference type="AlphaFoldDB" id="A0A371AZL5"/>
<evidence type="ECO:0000256" key="2">
    <source>
        <dbReference type="ARBA" id="ARBA00005028"/>
    </source>
</evidence>
<evidence type="ECO:0000256" key="4">
    <source>
        <dbReference type="ARBA" id="ARBA00013185"/>
    </source>
</evidence>
<dbReference type="InterPro" id="IPR047215">
    <property type="entry name" value="Galactose_mutarotase-like"/>
</dbReference>
<dbReference type="Pfam" id="PF01263">
    <property type="entry name" value="Aldose_epim"/>
    <property type="match status" value="1"/>
</dbReference>
<feature type="binding site" evidence="11">
    <location>
        <begin position="178"/>
        <end position="180"/>
    </location>
    <ligand>
        <name>beta-D-galactose</name>
        <dbReference type="ChEBI" id="CHEBI:27667"/>
    </ligand>
</feature>
<dbReference type="InterPro" id="IPR014718">
    <property type="entry name" value="GH-type_carb-bd"/>
</dbReference>
<evidence type="ECO:0000256" key="3">
    <source>
        <dbReference type="ARBA" id="ARBA00006206"/>
    </source>
</evidence>
<comment type="caution">
    <text evidence="12">The sequence shown here is derived from an EMBL/GenBank/DDBJ whole genome shotgun (WGS) entry which is preliminary data.</text>
</comment>
<dbReference type="PANTHER" id="PTHR10091:SF0">
    <property type="entry name" value="GALACTOSE MUTAROTASE"/>
    <property type="match status" value="1"/>
</dbReference>
<comment type="catalytic activity">
    <reaction evidence="1 8">
        <text>alpha-D-glucose = beta-D-glucose</text>
        <dbReference type="Rhea" id="RHEA:10264"/>
        <dbReference type="ChEBI" id="CHEBI:15903"/>
        <dbReference type="ChEBI" id="CHEBI:17925"/>
        <dbReference type="EC" id="5.1.3.3"/>
    </reaction>
</comment>